<dbReference type="SUPFAM" id="SSF81342">
    <property type="entry name" value="Transmembrane di-heme cytochromes"/>
    <property type="match status" value="1"/>
</dbReference>
<dbReference type="InterPro" id="IPR005797">
    <property type="entry name" value="Cyt_b/b6_N"/>
</dbReference>
<dbReference type="GO" id="GO:0016020">
    <property type="term" value="C:membrane"/>
    <property type="evidence" value="ECO:0007669"/>
    <property type="project" value="InterPro"/>
</dbReference>
<reference evidence="3" key="2">
    <citation type="journal article" date="2021" name="Microbiome">
        <title>Successional dynamics and alternative stable states in a saline activated sludge microbial community over 9 years.</title>
        <authorList>
            <person name="Wang Y."/>
            <person name="Ye J."/>
            <person name="Ju F."/>
            <person name="Liu L."/>
            <person name="Boyd J.A."/>
            <person name="Deng Y."/>
            <person name="Parks D.H."/>
            <person name="Jiang X."/>
            <person name="Yin X."/>
            <person name="Woodcroft B.J."/>
            <person name="Tyson G.W."/>
            <person name="Hugenholtz P."/>
            <person name="Polz M.F."/>
            <person name="Zhang T."/>
        </authorList>
    </citation>
    <scope>NUCLEOTIDE SEQUENCE</scope>
    <source>
        <strain evidence="3">HKST-UBA02</strain>
    </source>
</reference>
<dbReference type="AlphaFoldDB" id="A0A956NBW7"/>
<accession>A0A956NBW7</accession>
<dbReference type="PROSITE" id="PS51002">
    <property type="entry name" value="CYTB_NTER"/>
    <property type="match status" value="1"/>
</dbReference>
<dbReference type="InterPro" id="IPR016174">
    <property type="entry name" value="Di-haem_cyt_TM"/>
</dbReference>
<dbReference type="GO" id="GO:0016491">
    <property type="term" value="F:oxidoreductase activity"/>
    <property type="evidence" value="ECO:0007669"/>
    <property type="project" value="InterPro"/>
</dbReference>
<proteinExistence type="predicted"/>
<protein>
    <submittedName>
        <fullName evidence="3">Cytochrome b N-terminal domain-containing protein</fullName>
    </submittedName>
</protein>
<dbReference type="Proteomes" id="UP000739538">
    <property type="component" value="Unassembled WGS sequence"/>
</dbReference>
<feature type="transmembrane region" description="Helical" evidence="1">
    <location>
        <begin position="113"/>
        <end position="131"/>
    </location>
</feature>
<evidence type="ECO:0000259" key="2">
    <source>
        <dbReference type="PROSITE" id="PS51002"/>
    </source>
</evidence>
<name>A0A956NBW7_UNCEI</name>
<dbReference type="Pfam" id="PF00033">
    <property type="entry name" value="Cytochrome_B"/>
    <property type="match status" value="1"/>
</dbReference>
<keyword evidence="1" id="KW-1133">Transmembrane helix</keyword>
<feature type="domain" description="Cytochrome b/b6 N-terminal region profile" evidence="2">
    <location>
        <begin position="25"/>
        <end position="251"/>
    </location>
</feature>
<reference evidence="3" key="1">
    <citation type="submission" date="2020-04" db="EMBL/GenBank/DDBJ databases">
        <authorList>
            <person name="Zhang T."/>
        </authorList>
    </citation>
    <scope>NUCLEOTIDE SEQUENCE</scope>
    <source>
        <strain evidence="3">HKST-UBA02</strain>
    </source>
</reference>
<evidence type="ECO:0000313" key="3">
    <source>
        <dbReference type="EMBL" id="MCA9754770.1"/>
    </source>
</evidence>
<comment type="caution">
    <text evidence="3">The sequence shown here is derived from an EMBL/GenBank/DDBJ whole genome shotgun (WGS) entry which is preliminary data.</text>
</comment>
<gene>
    <name evidence="3" type="ORF">KDA27_03135</name>
</gene>
<dbReference type="PANTHER" id="PTHR19271:SF16">
    <property type="entry name" value="CYTOCHROME B"/>
    <property type="match status" value="1"/>
</dbReference>
<feature type="transmembrane region" description="Helical" evidence="1">
    <location>
        <begin position="143"/>
        <end position="163"/>
    </location>
</feature>
<dbReference type="GO" id="GO:0009055">
    <property type="term" value="F:electron transfer activity"/>
    <property type="evidence" value="ECO:0007669"/>
    <property type="project" value="InterPro"/>
</dbReference>
<keyword evidence="1" id="KW-0812">Transmembrane</keyword>
<dbReference type="Gene3D" id="1.20.810.10">
    <property type="entry name" value="Cytochrome Bc1 Complex, Chain C"/>
    <property type="match status" value="1"/>
</dbReference>
<organism evidence="3 4">
    <name type="scientific">Eiseniibacteriota bacterium</name>
    <dbReference type="NCBI Taxonomy" id="2212470"/>
    <lineage>
        <taxon>Bacteria</taxon>
        <taxon>Candidatus Eiseniibacteriota</taxon>
    </lineage>
</organism>
<feature type="transmembrane region" description="Helical" evidence="1">
    <location>
        <begin position="59"/>
        <end position="83"/>
    </location>
</feature>
<dbReference type="InterPro" id="IPR027387">
    <property type="entry name" value="Cytb/b6-like_sf"/>
</dbReference>
<dbReference type="GO" id="GO:0022904">
    <property type="term" value="P:respiratory electron transport chain"/>
    <property type="evidence" value="ECO:0007669"/>
    <property type="project" value="InterPro"/>
</dbReference>
<dbReference type="EMBL" id="JAGQHS010000009">
    <property type="protein sequence ID" value="MCA9754770.1"/>
    <property type="molecule type" value="Genomic_DNA"/>
</dbReference>
<dbReference type="PANTHER" id="PTHR19271">
    <property type="entry name" value="CYTOCHROME B"/>
    <property type="match status" value="1"/>
</dbReference>
<keyword evidence="1" id="KW-0472">Membrane</keyword>
<evidence type="ECO:0000313" key="4">
    <source>
        <dbReference type="Proteomes" id="UP000739538"/>
    </source>
</evidence>
<sequence>MRSKGPLAWIRRTRFWTSVFRTGIPKDAREQHAVVLSNVFLHLHPTRVPQASIRFIRTFCLGGISLLLFCVLLVTGVLLMIYYRPTPGLAYTDIQELEAVVPFGQLLRNLHRWSGHAMVLAVIAHMARVFYAGAYRPPREFNWVIGVFLLVLTLFLSFTGYLLPWDQLAYWAVTVGTNMAASAPFIGHLGPFSVVDAGGDARAILLGGEVVGADALIRFYVLHCVVIPVVMPLLMAIHFYRVRKDGGVLARY</sequence>
<evidence type="ECO:0000256" key="1">
    <source>
        <dbReference type="SAM" id="Phobius"/>
    </source>
</evidence>
<feature type="transmembrane region" description="Helical" evidence="1">
    <location>
        <begin position="220"/>
        <end position="240"/>
    </location>
</feature>